<keyword evidence="2" id="KW-1185">Reference proteome</keyword>
<protein>
    <submittedName>
        <fullName evidence="1">Uncharacterized protein</fullName>
    </submittedName>
</protein>
<organism evidence="1 2">
    <name type="scientific">Vigna unguiculata</name>
    <name type="common">Cowpea</name>
    <dbReference type="NCBI Taxonomy" id="3917"/>
    <lineage>
        <taxon>Eukaryota</taxon>
        <taxon>Viridiplantae</taxon>
        <taxon>Streptophyta</taxon>
        <taxon>Embryophyta</taxon>
        <taxon>Tracheophyta</taxon>
        <taxon>Spermatophyta</taxon>
        <taxon>Magnoliopsida</taxon>
        <taxon>eudicotyledons</taxon>
        <taxon>Gunneridae</taxon>
        <taxon>Pentapetalae</taxon>
        <taxon>rosids</taxon>
        <taxon>fabids</taxon>
        <taxon>Fabales</taxon>
        <taxon>Fabaceae</taxon>
        <taxon>Papilionoideae</taxon>
        <taxon>50 kb inversion clade</taxon>
        <taxon>NPAAA clade</taxon>
        <taxon>indigoferoid/millettioid clade</taxon>
        <taxon>Phaseoleae</taxon>
        <taxon>Vigna</taxon>
    </lineage>
</organism>
<sequence>MYSLNSFVGILTFNQSTISIKRSRRFSASCGGVATVVQLEGLTRLFTRFWCGGWNGVEREGVVVCLVREGGGCVAVAVAMALLNNVADERWTDDGFYGDGR</sequence>
<proteinExistence type="predicted"/>
<name>A0A4D6M7B7_VIGUN</name>
<accession>A0A4D6M7B7</accession>
<gene>
    <name evidence="1" type="ORF">DEO72_LG6g1286</name>
</gene>
<evidence type="ECO:0000313" key="2">
    <source>
        <dbReference type="Proteomes" id="UP000501690"/>
    </source>
</evidence>
<dbReference type="Proteomes" id="UP000501690">
    <property type="component" value="Linkage Group LG6"/>
</dbReference>
<evidence type="ECO:0000313" key="1">
    <source>
        <dbReference type="EMBL" id="QCD96580.1"/>
    </source>
</evidence>
<dbReference type="EMBL" id="CP039350">
    <property type="protein sequence ID" value="QCD96580.1"/>
    <property type="molecule type" value="Genomic_DNA"/>
</dbReference>
<dbReference type="AlphaFoldDB" id="A0A4D6M7B7"/>
<reference evidence="1 2" key="1">
    <citation type="submission" date="2019-04" db="EMBL/GenBank/DDBJ databases">
        <title>An improved genome assembly and genetic linkage map for asparagus bean, Vigna unguiculata ssp. sesquipedialis.</title>
        <authorList>
            <person name="Xia Q."/>
            <person name="Zhang R."/>
            <person name="Dong Y."/>
        </authorList>
    </citation>
    <scope>NUCLEOTIDE SEQUENCE [LARGE SCALE GENOMIC DNA]</scope>
    <source>
        <tissue evidence="1">Leaf</tissue>
    </source>
</reference>